<feature type="compositionally biased region" description="Polar residues" evidence="1">
    <location>
        <begin position="118"/>
        <end position="129"/>
    </location>
</feature>
<feature type="compositionally biased region" description="Gly residues" evidence="1">
    <location>
        <begin position="238"/>
        <end position="247"/>
    </location>
</feature>
<dbReference type="AlphaFoldDB" id="A0A1X6PEJ3"/>
<dbReference type="EMBL" id="KV918794">
    <property type="protein sequence ID" value="OSX79277.1"/>
    <property type="molecule type" value="Genomic_DNA"/>
</dbReference>
<organism evidence="2 3">
    <name type="scientific">Porphyra umbilicalis</name>
    <name type="common">Purple laver</name>
    <name type="synonym">Red alga</name>
    <dbReference type="NCBI Taxonomy" id="2786"/>
    <lineage>
        <taxon>Eukaryota</taxon>
        <taxon>Rhodophyta</taxon>
        <taxon>Bangiophyceae</taxon>
        <taxon>Bangiales</taxon>
        <taxon>Bangiaceae</taxon>
        <taxon>Porphyra</taxon>
    </lineage>
</organism>
<evidence type="ECO:0000313" key="3">
    <source>
        <dbReference type="Proteomes" id="UP000218209"/>
    </source>
</evidence>
<sequence length="293" mass="31536">MSPEQIDAKKSRGEVWVVVVGDMFNSDRTFSVPAACSDLDIDPNAHPHARTGQVLKSKWNEKNFGGSRQHNSARWAQFSKRHTVLDYLYTLFNKHHLILKLINPHIGAAGVEGDAPSGLQQGTRQISSGSKKRRVEDPAFDAIVLQSSEMAAAAKRHADSSELSSLYATLKNLQDAGAHPELFRSVEERLRLALSSGMASRVPAALVFDNKAGGASGNARAGGGAGPTQDYEFDERGGGGGDVGEGGRPMATRGTCSEDVVGVPGRVSPHPLAFEIKNISFPSRRRRRSMMSC</sequence>
<feature type="region of interest" description="Disordered" evidence="1">
    <location>
        <begin position="113"/>
        <end position="134"/>
    </location>
</feature>
<reference evidence="2 3" key="1">
    <citation type="submission" date="2017-03" db="EMBL/GenBank/DDBJ databases">
        <title>WGS assembly of Porphyra umbilicalis.</title>
        <authorList>
            <person name="Brawley S.H."/>
            <person name="Blouin N.A."/>
            <person name="Ficko-Blean E."/>
            <person name="Wheeler G.L."/>
            <person name="Lohr M."/>
            <person name="Goodson H.V."/>
            <person name="Jenkins J.W."/>
            <person name="Blaby-Haas C.E."/>
            <person name="Helliwell K.E."/>
            <person name="Chan C."/>
            <person name="Marriage T."/>
            <person name="Bhattacharya D."/>
            <person name="Klein A.S."/>
            <person name="Badis Y."/>
            <person name="Brodie J."/>
            <person name="Cao Y."/>
            <person name="Collen J."/>
            <person name="Dittami S.M."/>
            <person name="Gachon C.M."/>
            <person name="Green B.R."/>
            <person name="Karpowicz S."/>
            <person name="Kim J.W."/>
            <person name="Kudahl U."/>
            <person name="Lin S."/>
            <person name="Michel G."/>
            <person name="Mittag M."/>
            <person name="Olson B.J."/>
            <person name="Pangilinan J."/>
            <person name="Peng Y."/>
            <person name="Qiu H."/>
            <person name="Shu S."/>
            <person name="Singer J.T."/>
            <person name="Smith A.G."/>
            <person name="Sprecher B.N."/>
            <person name="Wagner V."/>
            <person name="Wang W."/>
            <person name="Wang Z.-Y."/>
            <person name="Yan J."/>
            <person name="Yarish C."/>
            <person name="Zoeuner-Riek S."/>
            <person name="Zhuang Y."/>
            <person name="Zou Y."/>
            <person name="Lindquist E.A."/>
            <person name="Grimwood J."/>
            <person name="Barry K."/>
            <person name="Rokhsar D.S."/>
            <person name="Schmutz J."/>
            <person name="Stiller J.W."/>
            <person name="Grossman A.R."/>
            <person name="Prochnik S.E."/>
        </authorList>
    </citation>
    <scope>NUCLEOTIDE SEQUENCE [LARGE SCALE GENOMIC DNA]</scope>
    <source>
        <strain evidence="2">4086291</strain>
    </source>
</reference>
<evidence type="ECO:0000313" key="2">
    <source>
        <dbReference type="EMBL" id="OSX79277.1"/>
    </source>
</evidence>
<name>A0A1X6PEJ3_PORUM</name>
<protein>
    <submittedName>
        <fullName evidence="2">Uncharacterized protein</fullName>
    </submittedName>
</protein>
<proteinExistence type="predicted"/>
<keyword evidence="3" id="KW-1185">Reference proteome</keyword>
<evidence type="ECO:0000256" key="1">
    <source>
        <dbReference type="SAM" id="MobiDB-lite"/>
    </source>
</evidence>
<gene>
    <name evidence="2" type="ORF">BU14_0082s0042</name>
</gene>
<feature type="region of interest" description="Disordered" evidence="1">
    <location>
        <begin position="235"/>
        <end position="259"/>
    </location>
</feature>
<accession>A0A1X6PEJ3</accession>
<dbReference type="Proteomes" id="UP000218209">
    <property type="component" value="Unassembled WGS sequence"/>
</dbReference>